<gene>
    <name evidence="2" type="ORF">CAPSK01_002920</name>
</gene>
<organism evidence="2 3">
    <name type="scientific">Candidatus Accumulibacter vicinus</name>
    <dbReference type="NCBI Taxonomy" id="2954382"/>
    <lineage>
        <taxon>Bacteria</taxon>
        <taxon>Pseudomonadati</taxon>
        <taxon>Pseudomonadota</taxon>
        <taxon>Betaproteobacteria</taxon>
        <taxon>Candidatus Accumulibacter</taxon>
    </lineage>
</organism>
<evidence type="ECO:0000256" key="1">
    <source>
        <dbReference type="SAM" id="MobiDB-lite"/>
    </source>
</evidence>
<reference evidence="2 3" key="1">
    <citation type="submission" date="2014-07" db="EMBL/GenBank/DDBJ databases">
        <title>Expanding our view of genomic diversity in Candidatus Accumulibacter clades.</title>
        <authorList>
            <person name="Skennerton C.T."/>
            <person name="Barr J.J."/>
            <person name="Slater F.R."/>
            <person name="Bond P.L."/>
            <person name="Tyson G.W."/>
        </authorList>
    </citation>
    <scope>NUCLEOTIDE SEQUENCE [LARGE SCALE GENOMIC DNA]</scope>
    <source>
        <strain evidence="3">SK-01</strain>
    </source>
</reference>
<evidence type="ECO:0000313" key="2">
    <source>
        <dbReference type="EMBL" id="KFB67479.1"/>
    </source>
</evidence>
<feature type="region of interest" description="Disordered" evidence="1">
    <location>
        <begin position="165"/>
        <end position="202"/>
    </location>
</feature>
<sequence length="377" mass="41911">MQDEMGEVAERAANARREYAEHGKLAQVQAQQQGLCRAQTAHHGAGVEMALPVASRRQRHRHRRQHHRQQRRKTKEFLRPFERGTDLRAAVLRVFDALPTRQAWLEVALKTFHQRLLASQQQAVADAAADLQQGGGRQIVEVHQQARRDAEEVDAAIRFQRQDGIEAQSTLPDDDQVADTRAQRRGQTLVDPDRSGSRHATRRCIRNIERRRNAQGAAQRISGTDRLDLGKLRTQPVTLAACHHAREGAGLDHLQAARACLVDQGSRPRMIGGQQQIGAEQLVRLAVERLMHAVGKKTHCRQGGHGNRQSCRQQAQLSAACVAPEHSPGEGPQLQESHELPVREYLADLTTAGCSEYNPSPVSHSLRPVSDGYGNAK</sequence>
<name>A0A084XYD5_9PROT</name>
<protein>
    <submittedName>
        <fullName evidence="2">Uncharacterized protein</fullName>
    </submittedName>
</protein>
<dbReference type="AlphaFoldDB" id="A0A084XYD5"/>
<dbReference type="STRING" id="1457154.CAPSK01_002920"/>
<dbReference type="Proteomes" id="UP000019812">
    <property type="component" value="Unassembled WGS sequence"/>
</dbReference>
<accession>A0A084XYD5</accession>
<dbReference type="EMBL" id="JDSS02000027">
    <property type="protein sequence ID" value="KFB67479.1"/>
    <property type="molecule type" value="Genomic_DNA"/>
</dbReference>
<evidence type="ECO:0000313" key="3">
    <source>
        <dbReference type="Proteomes" id="UP000019812"/>
    </source>
</evidence>
<comment type="caution">
    <text evidence="2">The sequence shown here is derived from an EMBL/GenBank/DDBJ whole genome shotgun (WGS) entry which is preliminary data.</text>
</comment>
<feature type="region of interest" description="Disordered" evidence="1">
    <location>
        <begin position="356"/>
        <end position="377"/>
    </location>
</feature>
<proteinExistence type="predicted"/>